<sequence>MTPDPVQLPQLRTPGQNDLLPPASHTTLVLTVSWRLVLTLISGTGLVLMFGPLRSLPEVINQALYFTTISNILVFLVALAGVLRPLLLRDRPVRQRLEGNQGWLRGLTACAALLTGLVFGFIMAGDLSEPVSFIPHLVLPVLAVADWVLVGRNQSRLAWWVPLTWTLTLAPYLFVYAWDAQRNHPRYAFLDPALPSWWSWIGMLSAGFLVLAYLLWGLGRLRGLRGRGQGA</sequence>
<accession>A0ABX7Y621</accession>
<dbReference type="Proteomes" id="UP000678513">
    <property type="component" value="Chromosome"/>
</dbReference>
<name>A0ABX7Y621_9ACTN</name>
<evidence type="ECO:0000313" key="3">
    <source>
        <dbReference type="Proteomes" id="UP000678513"/>
    </source>
</evidence>
<proteinExistence type="predicted"/>
<reference evidence="2 3" key="1">
    <citation type="submission" date="2021-03" db="EMBL/GenBank/DDBJ databases">
        <title>Human Oral Microbial Genomes.</title>
        <authorList>
            <person name="Johnston C.D."/>
            <person name="Chen T."/>
            <person name="Dewhirst F.E."/>
        </authorList>
    </citation>
    <scope>NUCLEOTIDE SEQUENCE [LARGE SCALE GENOMIC DNA]</scope>
    <source>
        <strain evidence="2 3">DSMZ 100122</strain>
    </source>
</reference>
<feature type="transmembrane region" description="Helical" evidence="1">
    <location>
        <begin position="32"/>
        <end position="51"/>
    </location>
</feature>
<feature type="transmembrane region" description="Helical" evidence="1">
    <location>
        <begin position="131"/>
        <end position="150"/>
    </location>
</feature>
<keyword evidence="1" id="KW-0472">Membrane</keyword>
<feature type="transmembrane region" description="Helical" evidence="1">
    <location>
        <begin position="157"/>
        <end position="177"/>
    </location>
</feature>
<keyword evidence="1" id="KW-0812">Transmembrane</keyword>
<organism evidence="2 3">
    <name type="scientific">Arachnia rubra</name>
    <dbReference type="NCBI Taxonomy" id="1547448"/>
    <lineage>
        <taxon>Bacteria</taxon>
        <taxon>Bacillati</taxon>
        <taxon>Actinomycetota</taxon>
        <taxon>Actinomycetes</taxon>
        <taxon>Propionibacteriales</taxon>
        <taxon>Propionibacteriaceae</taxon>
        <taxon>Arachnia</taxon>
    </lineage>
</organism>
<protein>
    <recommendedName>
        <fullName evidence="4">Integral membrane protein</fullName>
    </recommendedName>
</protein>
<evidence type="ECO:0000256" key="1">
    <source>
        <dbReference type="SAM" id="Phobius"/>
    </source>
</evidence>
<feature type="transmembrane region" description="Helical" evidence="1">
    <location>
        <begin position="63"/>
        <end position="83"/>
    </location>
</feature>
<feature type="transmembrane region" description="Helical" evidence="1">
    <location>
        <begin position="197"/>
        <end position="218"/>
    </location>
</feature>
<evidence type="ECO:0000313" key="2">
    <source>
        <dbReference type="EMBL" id="QUC08664.1"/>
    </source>
</evidence>
<dbReference type="RefSeq" id="WP_212324972.1">
    <property type="nucleotide sequence ID" value="NZ_AP024463.1"/>
</dbReference>
<feature type="transmembrane region" description="Helical" evidence="1">
    <location>
        <begin position="103"/>
        <end position="125"/>
    </location>
</feature>
<keyword evidence="3" id="KW-1185">Reference proteome</keyword>
<evidence type="ECO:0008006" key="4">
    <source>
        <dbReference type="Google" id="ProtNLM"/>
    </source>
</evidence>
<gene>
    <name evidence="2" type="ORF">J5A65_02650</name>
</gene>
<dbReference type="EMBL" id="CP072384">
    <property type="protein sequence ID" value="QUC08664.1"/>
    <property type="molecule type" value="Genomic_DNA"/>
</dbReference>
<keyword evidence="1" id="KW-1133">Transmembrane helix</keyword>